<feature type="region of interest" description="Disordered" evidence="1">
    <location>
        <begin position="437"/>
        <end position="456"/>
    </location>
</feature>
<dbReference type="EMBL" id="OY660881">
    <property type="protein sequence ID" value="CAJ1079496.1"/>
    <property type="molecule type" value="Genomic_DNA"/>
</dbReference>
<dbReference type="InterPro" id="IPR033333">
    <property type="entry name" value="FANCB"/>
</dbReference>
<accession>A0AAV1H210</accession>
<dbReference type="GO" id="GO:0036297">
    <property type="term" value="P:interstrand cross-link repair"/>
    <property type="evidence" value="ECO:0007669"/>
    <property type="project" value="InterPro"/>
</dbReference>
<keyword evidence="3" id="KW-1185">Reference proteome</keyword>
<organism evidence="2 3">
    <name type="scientific">Xyrichtys novacula</name>
    <name type="common">Pearly razorfish</name>
    <name type="synonym">Hemipteronotus novacula</name>
    <dbReference type="NCBI Taxonomy" id="13765"/>
    <lineage>
        <taxon>Eukaryota</taxon>
        <taxon>Metazoa</taxon>
        <taxon>Chordata</taxon>
        <taxon>Craniata</taxon>
        <taxon>Vertebrata</taxon>
        <taxon>Euteleostomi</taxon>
        <taxon>Actinopterygii</taxon>
        <taxon>Neopterygii</taxon>
        <taxon>Teleostei</taxon>
        <taxon>Neoteleostei</taxon>
        <taxon>Acanthomorphata</taxon>
        <taxon>Eupercaria</taxon>
        <taxon>Labriformes</taxon>
        <taxon>Labridae</taxon>
        <taxon>Xyrichtys</taxon>
    </lineage>
</organism>
<sequence length="848" mass="93954">MEELLPEDVYRLSHCGKITSFNCQRLPGVNGGEKSELIFSCVSFDRQEKRYVKAAEGAAVLGGRNATNVNVVKCKCVINVQKRVAEPCVLVWKKKNKGESFHYSLLTLSSTNKLEPCIEFKLPYQMEENVSILHGPTVMWIHTGQVFYTSPQAGEVRRIPIQLSHCVFGELPLLNERLFILGQNISGKSSSHHPTRQTLGYLVESGHVFDGSMILPFPYICITLCILVLSAEKEENTLKSAVVAATSNKQLVYLENGMVRETCQLPFEQAENIQVVNTGRNGCLFVVTFSQGHVCTIWRETFQVASHWSGVSSVHVDDFVGCGTDQMLLVFGDQGISGQPLENFLLTDLCGIAYADCPENRAPRTPLPPETHLLTLQALESRLQSGLTVLQEFQREERVKERVLQQSLQALAAAVSERESVVISPEQEGLVALWDCDDESKDEGSDDKKHDMPAVSSKPQVDKLWHCIAEDRMVVGVILTTDISVPVADVSLSILTATGQSSTLSVIQTQSQVFWLPAPYFSSSSPILSSSASNFPEPAAKRSRQHSASRPSDLNTCRLAVTAATALTPLLNSGCVNCRVVLHYIQRRDAFALVSNQTQAVLDCGDIALDIHSEPPTQLLKNPELKTDEVLEDFLSLRTVLDHWVFCVDSPEHSLGDIDGWIQRREGCKRIEVHPQYLLINSAGTSAPMLLHWRQITPFQGELSVHSRQLPMLQFLDSLLAHLPMSSSIQPIKGTTGQEAAQIFSLALEKEAVALRECVSSLLCEEEGGEEEEEKKRSFGEEKGPDLCSAGGLLKVREMWQQDVERSRMKLSPLVDVGRYRKLTQNMFKVQLEADLAALLDTQGTLLS</sequence>
<dbReference type="AlphaFoldDB" id="A0AAV1H210"/>
<dbReference type="PANTHER" id="PTHR28450:SF1">
    <property type="entry name" value="FANCONI ANEMIA GROUP B PROTEIN"/>
    <property type="match status" value="1"/>
</dbReference>
<evidence type="ECO:0000313" key="2">
    <source>
        <dbReference type="EMBL" id="CAJ1079496.1"/>
    </source>
</evidence>
<reference evidence="2" key="1">
    <citation type="submission" date="2023-08" db="EMBL/GenBank/DDBJ databases">
        <authorList>
            <person name="Alioto T."/>
            <person name="Alioto T."/>
            <person name="Gomez Garrido J."/>
        </authorList>
    </citation>
    <scope>NUCLEOTIDE SEQUENCE</scope>
</reference>
<dbReference type="GO" id="GO:1990414">
    <property type="term" value="P:replication-born double-strand break repair via sister chromatid exchange"/>
    <property type="evidence" value="ECO:0007669"/>
    <property type="project" value="TreeGrafter"/>
</dbReference>
<evidence type="ECO:0000256" key="1">
    <source>
        <dbReference type="SAM" id="MobiDB-lite"/>
    </source>
</evidence>
<dbReference type="PANTHER" id="PTHR28450">
    <property type="entry name" value="FANCONI ANEMIA GROUP B PROTEIN"/>
    <property type="match status" value="1"/>
</dbReference>
<feature type="compositionally biased region" description="Basic and acidic residues" evidence="1">
    <location>
        <begin position="442"/>
        <end position="452"/>
    </location>
</feature>
<dbReference type="GO" id="GO:0043240">
    <property type="term" value="C:Fanconi anaemia nuclear complex"/>
    <property type="evidence" value="ECO:0007669"/>
    <property type="project" value="InterPro"/>
</dbReference>
<dbReference type="GO" id="GO:2000042">
    <property type="term" value="P:negative regulation of double-strand break repair via homologous recombination"/>
    <property type="evidence" value="ECO:0007669"/>
    <property type="project" value="TreeGrafter"/>
</dbReference>
<evidence type="ECO:0000313" key="3">
    <source>
        <dbReference type="Proteomes" id="UP001178508"/>
    </source>
</evidence>
<dbReference type="GO" id="GO:1905168">
    <property type="term" value="P:positive regulation of double-strand break repair via homologous recombination"/>
    <property type="evidence" value="ECO:0007669"/>
    <property type="project" value="TreeGrafter"/>
</dbReference>
<gene>
    <name evidence="2" type="ORF">XNOV1_A014715</name>
</gene>
<name>A0AAV1H210_XYRNO</name>
<proteinExistence type="predicted"/>
<feature type="region of interest" description="Disordered" evidence="1">
    <location>
        <begin position="532"/>
        <end position="551"/>
    </location>
</feature>
<dbReference type="Proteomes" id="UP001178508">
    <property type="component" value="Chromosome 18"/>
</dbReference>
<protein>
    <submittedName>
        <fullName evidence="2">Fanconi anemia group B protein</fullName>
    </submittedName>
</protein>